<organism evidence="2 3">
    <name type="scientific">Crassostrea virginica</name>
    <name type="common">Eastern oyster</name>
    <dbReference type="NCBI Taxonomy" id="6565"/>
    <lineage>
        <taxon>Eukaryota</taxon>
        <taxon>Metazoa</taxon>
        <taxon>Spiralia</taxon>
        <taxon>Lophotrochozoa</taxon>
        <taxon>Mollusca</taxon>
        <taxon>Bivalvia</taxon>
        <taxon>Autobranchia</taxon>
        <taxon>Pteriomorphia</taxon>
        <taxon>Ostreida</taxon>
        <taxon>Ostreoidea</taxon>
        <taxon>Ostreidae</taxon>
        <taxon>Crassostrea</taxon>
    </lineage>
</organism>
<gene>
    <name evidence="3" type="primary">LOC111103033</name>
</gene>
<dbReference type="AlphaFoldDB" id="A0A8B8AM95"/>
<name>A0A8B8AM95_CRAVI</name>
<evidence type="ECO:0000256" key="1">
    <source>
        <dbReference type="SAM" id="MobiDB-lite"/>
    </source>
</evidence>
<evidence type="ECO:0000313" key="2">
    <source>
        <dbReference type="Proteomes" id="UP000694844"/>
    </source>
</evidence>
<dbReference type="OrthoDB" id="6205436at2759"/>
<sequence>MFVHRSKMSILKQVLWKGFEWIMYMDLVLMASENQTLCGTPPHCCKDYQVNRLLNSCSTCLPGYHGKLCQLPCRYPNYGQHCQLPCACGEKQCHFIIGCVNSSLANRTNENKQNIKTFDGNLTSSDDGKENRNTQEGTSLLNLIVGTHG</sequence>
<protein>
    <submittedName>
        <fullName evidence="3">Uncharacterized protein LOC111103033</fullName>
    </submittedName>
</protein>
<dbReference type="Proteomes" id="UP000694844">
    <property type="component" value="Chromosome 7"/>
</dbReference>
<dbReference type="GeneID" id="111103033"/>
<dbReference type="Gene3D" id="2.170.300.10">
    <property type="entry name" value="Tie2 ligand-binding domain superfamily"/>
    <property type="match status" value="1"/>
</dbReference>
<proteinExistence type="predicted"/>
<accession>A0A8B8AM95</accession>
<dbReference type="KEGG" id="cvn:111103033"/>
<keyword evidence="2" id="KW-1185">Reference proteome</keyword>
<feature type="region of interest" description="Disordered" evidence="1">
    <location>
        <begin position="117"/>
        <end position="136"/>
    </location>
</feature>
<dbReference type="RefSeq" id="XP_022291738.1">
    <property type="nucleotide sequence ID" value="XM_022436030.1"/>
</dbReference>
<reference evidence="3" key="1">
    <citation type="submission" date="2025-08" db="UniProtKB">
        <authorList>
            <consortium name="RefSeq"/>
        </authorList>
    </citation>
    <scope>IDENTIFICATION</scope>
    <source>
        <tissue evidence="3">Whole sample</tissue>
    </source>
</reference>
<evidence type="ECO:0000313" key="3">
    <source>
        <dbReference type="RefSeq" id="XP_022291738.1"/>
    </source>
</evidence>